<dbReference type="Proteomes" id="UP000317422">
    <property type="component" value="Unassembled WGS sequence"/>
</dbReference>
<protein>
    <submittedName>
        <fullName evidence="3">RsiW-degrading membrane proteinase PrsW (M82 family)</fullName>
    </submittedName>
</protein>
<gene>
    <name evidence="3" type="ORF">FHX37_1290</name>
</gene>
<dbReference type="AlphaFoldDB" id="A0A543NHU6"/>
<proteinExistence type="predicted"/>
<feature type="transmembrane region" description="Helical" evidence="2">
    <location>
        <begin position="54"/>
        <end position="77"/>
    </location>
</feature>
<feature type="compositionally biased region" description="Low complexity" evidence="1">
    <location>
        <begin position="412"/>
        <end position="421"/>
    </location>
</feature>
<keyword evidence="2" id="KW-1133">Transmembrane helix</keyword>
<dbReference type="InterPro" id="IPR026898">
    <property type="entry name" value="PrsW"/>
</dbReference>
<organism evidence="3 4">
    <name type="scientific">Haloactinospora alba</name>
    <dbReference type="NCBI Taxonomy" id="405555"/>
    <lineage>
        <taxon>Bacteria</taxon>
        <taxon>Bacillati</taxon>
        <taxon>Actinomycetota</taxon>
        <taxon>Actinomycetes</taxon>
        <taxon>Streptosporangiales</taxon>
        <taxon>Nocardiopsidaceae</taxon>
        <taxon>Haloactinospora</taxon>
    </lineage>
</organism>
<feature type="transmembrane region" description="Helical" evidence="2">
    <location>
        <begin position="255"/>
        <end position="279"/>
    </location>
</feature>
<keyword evidence="2" id="KW-0812">Transmembrane</keyword>
<dbReference type="GO" id="GO:0008233">
    <property type="term" value="F:peptidase activity"/>
    <property type="evidence" value="ECO:0007669"/>
    <property type="project" value="InterPro"/>
</dbReference>
<evidence type="ECO:0000256" key="2">
    <source>
        <dbReference type="SAM" id="Phobius"/>
    </source>
</evidence>
<dbReference type="PANTHER" id="PTHR36844:SF1">
    <property type="entry name" value="PROTEASE PRSW"/>
    <property type="match status" value="1"/>
</dbReference>
<feature type="region of interest" description="Disordered" evidence="1">
    <location>
        <begin position="412"/>
        <end position="446"/>
    </location>
</feature>
<evidence type="ECO:0000256" key="1">
    <source>
        <dbReference type="SAM" id="MobiDB-lite"/>
    </source>
</evidence>
<dbReference type="PANTHER" id="PTHR36844">
    <property type="entry name" value="PROTEASE PRSW"/>
    <property type="match status" value="1"/>
</dbReference>
<feature type="transmembrane region" description="Helical" evidence="2">
    <location>
        <begin position="20"/>
        <end position="42"/>
    </location>
</feature>
<dbReference type="OrthoDB" id="9785431at2"/>
<keyword evidence="4" id="KW-1185">Reference proteome</keyword>
<feature type="transmembrane region" description="Helical" evidence="2">
    <location>
        <begin position="232"/>
        <end position="249"/>
    </location>
</feature>
<evidence type="ECO:0000313" key="4">
    <source>
        <dbReference type="Proteomes" id="UP000317422"/>
    </source>
</evidence>
<feature type="transmembrane region" description="Helical" evidence="2">
    <location>
        <begin position="89"/>
        <end position="106"/>
    </location>
</feature>
<feature type="transmembrane region" description="Helical" evidence="2">
    <location>
        <begin position="162"/>
        <end position="183"/>
    </location>
</feature>
<evidence type="ECO:0000313" key="3">
    <source>
        <dbReference type="EMBL" id="TQN31389.1"/>
    </source>
</evidence>
<accession>A0A543NHU6</accession>
<dbReference type="Pfam" id="PF13367">
    <property type="entry name" value="PrsW-protease"/>
    <property type="match status" value="1"/>
</dbReference>
<keyword evidence="2" id="KW-0472">Membrane</keyword>
<comment type="caution">
    <text evidence="3">The sequence shown here is derived from an EMBL/GenBank/DDBJ whole genome shotgun (WGS) entry which is preliminary data.</text>
</comment>
<name>A0A543NHU6_9ACTN</name>
<dbReference type="RefSeq" id="WP_141922705.1">
    <property type="nucleotide sequence ID" value="NZ_VFQC01000001.1"/>
</dbReference>
<feature type="transmembrane region" description="Helical" evidence="2">
    <location>
        <begin position="203"/>
        <end position="225"/>
    </location>
</feature>
<dbReference type="EMBL" id="VFQC01000001">
    <property type="protein sequence ID" value="TQN31389.1"/>
    <property type="molecule type" value="Genomic_DNA"/>
</dbReference>
<feature type="compositionally biased region" description="Basic and acidic residues" evidence="1">
    <location>
        <begin position="433"/>
        <end position="446"/>
    </location>
</feature>
<reference evidence="3 4" key="1">
    <citation type="submission" date="2019-06" db="EMBL/GenBank/DDBJ databases">
        <title>Sequencing the genomes of 1000 actinobacteria strains.</title>
        <authorList>
            <person name="Klenk H.-P."/>
        </authorList>
    </citation>
    <scope>NUCLEOTIDE SEQUENCE [LARGE SCALE GENOMIC DNA]</scope>
    <source>
        <strain evidence="3 4">DSM 45015</strain>
    </source>
</reference>
<sequence length="446" mass="48516">MPALDPKAILEGRRPGRYSISITIGIVVSVLCALGMLGYLLWAGLASGGVTGVIGFLISVVAAVIPVAILVPLILLLDRLEPEPPSMMIFSFLWGAGVAVVVSYLLNTVGLELWMVPMFGADLGTFVNTAVGAPVVEESAKGMVLLFLLWRRRWEIDSFTDGVIYAGMVATGFAFTENVLYFLQSFFEEGLFGLVFSFVLRGLVSPFGHPLYTAMIGIGIAHAAMSRGTLRFAAPVVGWFAAVLLHGMWNGASQFGWGGFGVAYVLLFFVLLSIVVIAIQDRHQQVAAIAHYLPPYISTGLVEPPDIRMLSSIKGRRGARRWAQRNAGQRGRSAMKDYQLAATELALLHQRLERGVARSNWEYHRDSFLALMHVARDAFAGRTQQPVAPEWAHKTTDSGFLQRADFARVIAAAQAQRQARASEGQPDASEGQPDDKQPGDGEQPSR</sequence>